<protein>
    <submittedName>
        <fullName evidence="2">Uncharacterized protein</fullName>
    </submittedName>
</protein>
<proteinExistence type="predicted"/>
<keyword evidence="1" id="KW-1185">Reference proteome</keyword>
<dbReference type="Proteomes" id="UP000887561">
    <property type="component" value="Unplaced"/>
</dbReference>
<organism evidence="1 2">
    <name type="scientific">Meloidogyne javanica</name>
    <name type="common">Root-knot nematode worm</name>
    <dbReference type="NCBI Taxonomy" id="6303"/>
    <lineage>
        <taxon>Eukaryota</taxon>
        <taxon>Metazoa</taxon>
        <taxon>Ecdysozoa</taxon>
        <taxon>Nematoda</taxon>
        <taxon>Chromadorea</taxon>
        <taxon>Rhabditida</taxon>
        <taxon>Tylenchina</taxon>
        <taxon>Tylenchomorpha</taxon>
        <taxon>Tylenchoidea</taxon>
        <taxon>Meloidogynidae</taxon>
        <taxon>Meloidogyninae</taxon>
        <taxon>Meloidogyne</taxon>
        <taxon>Meloidogyne incognita group</taxon>
    </lineage>
</organism>
<dbReference type="WBParaSite" id="scaffold27880_cov149.g20620">
    <property type="protein sequence ID" value="scaffold27880_cov149.g20620"/>
    <property type="gene ID" value="scaffold27880_cov149.g20620"/>
</dbReference>
<evidence type="ECO:0000313" key="2">
    <source>
        <dbReference type="WBParaSite" id="scaffold27880_cov149.g20620"/>
    </source>
</evidence>
<sequence>MNENGFPIPRHLADQEIQYFIRELRNPTQHERNLFILYQLFTLTRRLVQMFVYTGFAGSYLDLFTQSDLQIALLTYIQAYDEFEVRANSLYNKLEQLYVFTSLQNYPSVNIDGQYVREILLYELEQNEGDIQTSYNPTFEVPLFSDELRMNDEQKNILSTIIANSDDLYFIYYSINDGDLQAKLQEQVINGYLLQTFHTFGYNPDSTEMTEFGAGFIPPQFRHFSEQVH</sequence>
<accession>A0A915M280</accession>
<evidence type="ECO:0000313" key="1">
    <source>
        <dbReference type="Proteomes" id="UP000887561"/>
    </source>
</evidence>
<name>A0A915M280_MELJA</name>
<dbReference type="AlphaFoldDB" id="A0A915M280"/>
<reference evidence="2" key="1">
    <citation type="submission" date="2022-11" db="UniProtKB">
        <authorList>
            <consortium name="WormBaseParasite"/>
        </authorList>
    </citation>
    <scope>IDENTIFICATION</scope>
</reference>